<organism evidence="11 12">
    <name type="scientific">Simonsiella muelleri ATCC 29453</name>
    <dbReference type="NCBI Taxonomy" id="641147"/>
    <lineage>
        <taxon>Bacteria</taxon>
        <taxon>Pseudomonadati</taxon>
        <taxon>Pseudomonadota</taxon>
        <taxon>Betaproteobacteria</taxon>
        <taxon>Neisseriales</taxon>
        <taxon>Neisseriaceae</taxon>
        <taxon>Simonsiella</taxon>
    </lineage>
</organism>
<feature type="binding site" evidence="10">
    <location>
        <position position="211"/>
    </location>
    <ligand>
        <name>a divalent metal cation</name>
        <dbReference type="ChEBI" id="CHEBI:60240"/>
        <note>ligand shared between dimeric partners</note>
    </ligand>
</feature>
<evidence type="ECO:0000313" key="11">
    <source>
        <dbReference type="EMBL" id="EFG32112.1"/>
    </source>
</evidence>
<keyword evidence="9 10" id="KW-0170">Cobalt</keyword>
<dbReference type="EC" id="1.1.1.262" evidence="10"/>
<protein>
    <recommendedName>
        <fullName evidence="10">4-hydroxythreonine-4-phosphate dehydrogenase</fullName>
        <ecNumber evidence="10">1.1.1.262</ecNumber>
    </recommendedName>
    <alternativeName>
        <fullName evidence="10">4-(phosphohydroxy)-L-threonine dehydrogenase</fullName>
    </alternativeName>
</protein>
<evidence type="ECO:0000256" key="4">
    <source>
        <dbReference type="ARBA" id="ARBA00022842"/>
    </source>
</evidence>
<comment type="function">
    <text evidence="10">Catalyzes the NAD(P)-dependent oxidation of 4-(phosphooxy)-L-threonine (HTP) into 2-amino-3-oxo-4-(phosphooxy)butyric acid which spontaneously decarboxylates to form 3-amino-2-oxopropyl phosphate (AHAP).</text>
</comment>
<evidence type="ECO:0000256" key="9">
    <source>
        <dbReference type="ARBA" id="ARBA00023285"/>
    </source>
</evidence>
<evidence type="ECO:0000256" key="2">
    <source>
        <dbReference type="ARBA" id="ARBA00022723"/>
    </source>
</evidence>
<evidence type="ECO:0000256" key="8">
    <source>
        <dbReference type="ARBA" id="ARBA00023096"/>
    </source>
</evidence>
<keyword evidence="7 10" id="KW-0520">NAD</keyword>
<keyword evidence="8 10" id="KW-0664">Pyridoxine biosynthesis</keyword>
<dbReference type="Gene3D" id="3.40.718.10">
    <property type="entry name" value="Isopropylmalate Dehydrogenase"/>
    <property type="match status" value="1"/>
</dbReference>
<evidence type="ECO:0000256" key="10">
    <source>
        <dbReference type="HAMAP-Rule" id="MF_00536"/>
    </source>
</evidence>
<dbReference type="eggNOG" id="COG1995">
    <property type="taxonomic scope" value="Bacteria"/>
</dbReference>
<comment type="cofactor">
    <cofactor evidence="10">
        <name>Zn(2+)</name>
        <dbReference type="ChEBI" id="CHEBI:29105"/>
    </cofactor>
    <cofactor evidence="10">
        <name>Mg(2+)</name>
        <dbReference type="ChEBI" id="CHEBI:18420"/>
    </cofactor>
    <cofactor evidence="10">
        <name>Co(2+)</name>
        <dbReference type="ChEBI" id="CHEBI:48828"/>
    </cofactor>
    <text evidence="10">Binds 1 divalent metal cation per subunit. Can use ions such as Zn(2+), Mg(2+) or Co(2+).</text>
</comment>
<accession>V9H6Y3</accession>
<dbReference type="GO" id="GO:0008615">
    <property type="term" value="P:pyridoxine biosynthetic process"/>
    <property type="evidence" value="ECO:0007669"/>
    <property type="project" value="UniProtKB-UniRule"/>
</dbReference>
<feature type="binding site" evidence="10">
    <location>
        <position position="292"/>
    </location>
    <ligand>
        <name>substrate</name>
    </ligand>
</feature>
<comment type="caution">
    <text evidence="11">The sequence shown here is derived from an EMBL/GenBank/DDBJ whole genome shotgun (WGS) entry which is preliminary data.</text>
</comment>
<comment type="subunit">
    <text evidence="10">Homodimer.</text>
</comment>
<evidence type="ECO:0000313" key="12">
    <source>
        <dbReference type="Proteomes" id="UP000017813"/>
    </source>
</evidence>
<comment type="pathway">
    <text evidence="10">Cofactor biosynthesis; pyridoxine 5'-phosphate biosynthesis; pyridoxine 5'-phosphate from D-erythrose 4-phosphate: step 4/5.</text>
</comment>
<dbReference type="PANTHER" id="PTHR30004:SF5">
    <property type="entry name" value="4-HYDROXYTHREONINE-4-PHOSPHATE DEHYDROGENASE"/>
    <property type="match status" value="1"/>
</dbReference>
<gene>
    <name evidence="10" type="primary">pdxA</name>
    <name evidence="11" type="ORF">HMPREF9021_00519</name>
</gene>
<dbReference type="AlphaFoldDB" id="V9H6Y3"/>
<dbReference type="GO" id="GO:0000287">
    <property type="term" value="F:magnesium ion binding"/>
    <property type="evidence" value="ECO:0007669"/>
    <property type="project" value="UniProtKB-UniRule"/>
</dbReference>
<feature type="binding site" evidence="10">
    <location>
        <position position="266"/>
    </location>
    <ligand>
        <name>a divalent metal cation</name>
        <dbReference type="ChEBI" id="CHEBI:60240"/>
        <note>ligand shared between dimeric partners</note>
    </ligand>
</feature>
<dbReference type="SUPFAM" id="SSF53659">
    <property type="entry name" value="Isocitrate/Isopropylmalate dehydrogenase-like"/>
    <property type="match status" value="1"/>
</dbReference>
<dbReference type="GO" id="GO:0008270">
    <property type="term" value="F:zinc ion binding"/>
    <property type="evidence" value="ECO:0007669"/>
    <property type="project" value="UniProtKB-UniRule"/>
</dbReference>
<dbReference type="GO" id="GO:0050897">
    <property type="term" value="F:cobalt ion binding"/>
    <property type="evidence" value="ECO:0007669"/>
    <property type="project" value="UniProtKB-UniRule"/>
</dbReference>
<keyword evidence="12" id="KW-1185">Reference proteome</keyword>
<dbReference type="PANTHER" id="PTHR30004">
    <property type="entry name" value="4-HYDROXYTHREONINE-4-PHOSPHATE DEHYDROGENASE"/>
    <property type="match status" value="1"/>
</dbReference>
<dbReference type="GO" id="GO:0051287">
    <property type="term" value="F:NAD binding"/>
    <property type="evidence" value="ECO:0007669"/>
    <property type="project" value="InterPro"/>
</dbReference>
<keyword evidence="4 10" id="KW-0460">Magnesium</keyword>
<dbReference type="OrthoDB" id="9801783at2"/>
<evidence type="ECO:0000256" key="6">
    <source>
        <dbReference type="ARBA" id="ARBA00023002"/>
    </source>
</evidence>
<dbReference type="HAMAP" id="MF_00536">
    <property type="entry name" value="PdxA"/>
    <property type="match status" value="1"/>
</dbReference>
<keyword evidence="6 10" id="KW-0560">Oxidoreductase</keyword>
<comment type="similarity">
    <text evidence="10">Belongs to the PdxA family.</text>
</comment>
<reference evidence="11 12" key="1">
    <citation type="submission" date="2010-03" db="EMBL/GenBank/DDBJ databases">
        <authorList>
            <consortium name="The Broad Institute Genome Sequencing Platform"/>
            <person name="Ward D."/>
            <person name="Earl A."/>
            <person name="Feldgarden M."/>
            <person name="Gevers D."/>
            <person name="Young S."/>
            <person name="Zeng Q."/>
            <person name="Koehrsen M."/>
            <person name="Alvarado L."/>
            <person name="Berlin A.M."/>
            <person name="Borenstein D."/>
            <person name="Chapman S.B."/>
            <person name="Chen Z."/>
            <person name="Engels R."/>
            <person name="Freedman E."/>
            <person name="Gellesch M."/>
            <person name="Goldberg J."/>
            <person name="Griggs A."/>
            <person name="Gujja S."/>
            <person name="Heilman E.R."/>
            <person name="Heiman D.I."/>
            <person name="Hepburn T.A."/>
            <person name="Howarth C."/>
            <person name="Jen D."/>
            <person name="Larson L."/>
            <person name="Mehta T."/>
            <person name="Park D."/>
            <person name="Pearson M."/>
            <person name="Richards J."/>
            <person name="Roberts A."/>
            <person name="Saif S."/>
            <person name="Shea T.D."/>
            <person name="Shenoy N."/>
            <person name="Sisk P."/>
            <person name="Stolte C."/>
            <person name="Sykes S.N."/>
            <person name="Walk T."/>
            <person name="White J."/>
            <person name="Yandava C."/>
            <person name="Izard J."/>
            <person name="Baranova O.V."/>
            <person name="Blanton J.M."/>
            <person name="Tanner A.C."/>
            <person name="Dewhirst F."/>
            <person name="Haas B."/>
            <person name="Nusbaum C."/>
            <person name="Birren B."/>
        </authorList>
    </citation>
    <scope>NUCLEOTIDE SEQUENCE [LARGE SCALE GENOMIC DNA]</scope>
    <source>
        <strain evidence="11 12">ATCC 29453</strain>
    </source>
</reference>
<dbReference type="InterPro" id="IPR037510">
    <property type="entry name" value="PdxA"/>
</dbReference>
<comment type="catalytic activity">
    <reaction evidence="10">
        <text>4-(phosphooxy)-L-threonine + NAD(+) = 3-amino-2-oxopropyl phosphate + CO2 + NADH</text>
        <dbReference type="Rhea" id="RHEA:32275"/>
        <dbReference type="ChEBI" id="CHEBI:16526"/>
        <dbReference type="ChEBI" id="CHEBI:57279"/>
        <dbReference type="ChEBI" id="CHEBI:57540"/>
        <dbReference type="ChEBI" id="CHEBI:57945"/>
        <dbReference type="ChEBI" id="CHEBI:58452"/>
        <dbReference type="EC" id="1.1.1.262"/>
    </reaction>
</comment>
<dbReference type="KEGG" id="smur:BWP33_00015"/>
<feature type="binding site" evidence="10">
    <location>
        <position position="136"/>
    </location>
    <ligand>
        <name>substrate</name>
    </ligand>
</feature>
<dbReference type="NCBIfam" id="TIGR00557">
    <property type="entry name" value="pdxA"/>
    <property type="match status" value="1"/>
</dbReference>
<feature type="binding site" evidence="10">
    <location>
        <position position="166"/>
    </location>
    <ligand>
        <name>a divalent metal cation</name>
        <dbReference type="ChEBI" id="CHEBI:60240"/>
        <note>ligand shared between dimeric partners</note>
    </ligand>
</feature>
<dbReference type="RefSeq" id="WP_002642730.1">
    <property type="nucleotide sequence ID" value="NZ_CP019448.1"/>
</dbReference>
<dbReference type="HOGENOM" id="CLU_040168_1_0_4"/>
<reference evidence="11 12" key="2">
    <citation type="submission" date="2011-10" db="EMBL/GenBank/DDBJ databases">
        <title>The Genome Sequence of Simonsiella muelleri ATCC 29453.</title>
        <authorList>
            <consortium name="The Broad Institute Genome Sequencing Platform"/>
            <consortium name="The Broad Institute Genome Sequencing Center for Infectious Disease"/>
            <person name="Earl A."/>
            <person name="Ward D."/>
            <person name="Feldgarden M."/>
            <person name="Gevers D."/>
            <person name="Izard J."/>
            <person name="Baranova O.V."/>
            <person name="Blanton J.M."/>
            <person name="Tanner A.C."/>
            <person name="Dewhirst F."/>
            <person name="Young S.K."/>
            <person name="Zeng Q."/>
            <person name="Gargeya S."/>
            <person name="Fitzgerald M."/>
            <person name="Haas B."/>
            <person name="Abouelleil A."/>
            <person name="Alvarado L."/>
            <person name="Arachchi H.M."/>
            <person name="Berlin A."/>
            <person name="Brown A."/>
            <person name="Chapman S.B."/>
            <person name="Chen Z."/>
            <person name="Dunbar C."/>
            <person name="Freedman E."/>
            <person name="Gearin G."/>
            <person name="Goldberg J."/>
            <person name="Griggs A."/>
            <person name="Gujja S."/>
            <person name="Heiman D."/>
            <person name="Howarth C."/>
            <person name="Larson L."/>
            <person name="Lui A."/>
            <person name="MacDonald P.J.P."/>
            <person name="Montmayeur A."/>
            <person name="Murphy C."/>
            <person name="Neiman D."/>
            <person name="Pearson M."/>
            <person name="Priest M."/>
            <person name="Roberts A."/>
            <person name="Saif S."/>
            <person name="Shea T."/>
            <person name="Shenoy N."/>
            <person name="Sisk P."/>
            <person name="Stolte C."/>
            <person name="Sykes S."/>
            <person name="Wortman J."/>
            <person name="Nusbaum C."/>
            <person name="Birren B."/>
        </authorList>
    </citation>
    <scope>NUCLEOTIDE SEQUENCE [LARGE SCALE GENOMIC DNA]</scope>
    <source>
        <strain evidence="11 12">ATCC 29453</strain>
    </source>
</reference>
<sequence length="328" mass="35583">MTKQPILAITSGEPAGIGVDICLDLPDMDLPCRVVVLGDAHLLQKRADCLRKSIKIREFNPFRQPEKNTIDVQHIPLRDVCVAGQLNPQNSPYVIELLDTAMNGIENGVFSGMVTAPIHKGVINQFYGETMYFSGHTEYLAEKSHTPQVVMMLAGGGLRVALLTTHLPLRDVADHITADLLTSVARIVDKDLREKFDIANPKILLAGLNPHAGENGYLGREELDIMLPTAQQLRIHGINITDPLPADTLFQPFYLDGADAVLAAYHDQGLPVLKYASFGGGVNITLGLPFIRTSVDHGTALDLASSGKANSGSLKAAIHTAFEMIHSR</sequence>
<name>V9H6Y3_9NEIS</name>
<dbReference type="EMBL" id="ADCY02000051">
    <property type="protein sequence ID" value="EFG32112.1"/>
    <property type="molecule type" value="Genomic_DNA"/>
</dbReference>
<comment type="miscellaneous">
    <text evidence="10">The active site is located at the dimer interface.</text>
</comment>
<keyword evidence="2 10" id="KW-0479">Metal-binding</keyword>
<feature type="binding site" evidence="10">
    <location>
        <position position="274"/>
    </location>
    <ligand>
        <name>substrate</name>
    </ligand>
</feature>
<dbReference type="GO" id="GO:0042823">
    <property type="term" value="P:pyridoxal phosphate biosynthetic process"/>
    <property type="evidence" value="ECO:0007669"/>
    <property type="project" value="UniProtKB-UniRule"/>
</dbReference>
<keyword evidence="5 10" id="KW-0521">NADP</keyword>
<evidence type="ECO:0000256" key="3">
    <source>
        <dbReference type="ARBA" id="ARBA00022833"/>
    </source>
</evidence>
<dbReference type="Proteomes" id="UP000017813">
    <property type="component" value="Unassembled WGS sequence"/>
</dbReference>
<feature type="binding site" evidence="10">
    <location>
        <position position="137"/>
    </location>
    <ligand>
        <name>substrate</name>
    </ligand>
</feature>
<dbReference type="UniPathway" id="UPA00244">
    <property type="reaction ID" value="UER00312"/>
</dbReference>
<dbReference type="STRING" id="641147.HMPREF9021_00519"/>
<dbReference type="InterPro" id="IPR005255">
    <property type="entry name" value="PdxA_fam"/>
</dbReference>
<comment type="subcellular location">
    <subcellularLocation>
        <location evidence="10">Cytoplasm</location>
    </subcellularLocation>
</comment>
<keyword evidence="3 10" id="KW-0862">Zinc</keyword>
<evidence type="ECO:0000256" key="7">
    <source>
        <dbReference type="ARBA" id="ARBA00023027"/>
    </source>
</evidence>
<dbReference type="GO" id="GO:0005737">
    <property type="term" value="C:cytoplasm"/>
    <property type="evidence" value="ECO:0007669"/>
    <property type="project" value="UniProtKB-SubCell"/>
</dbReference>
<keyword evidence="1 10" id="KW-0963">Cytoplasm</keyword>
<dbReference type="Pfam" id="PF04166">
    <property type="entry name" value="PdxA"/>
    <property type="match status" value="1"/>
</dbReference>
<proteinExistence type="inferred from homology"/>
<feature type="binding site" evidence="10">
    <location>
        <position position="283"/>
    </location>
    <ligand>
        <name>substrate</name>
    </ligand>
</feature>
<evidence type="ECO:0000256" key="5">
    <source>
        <dbReference type="ARBA" id="ARBA00022857"/>
    </source>
</evidence>
<dbReference type="GO" id="GO:0050570">
    <property type="term" value="F:4-hydroxythreonine-4-phosphate dehydrogenase activity"/>
    <property type="evidence" value="ECO:0007669"/>
    <property type="project" value="UniProtKB-UniRule"/>
</dbReference>
<evidence type="ECO:0000256" key="1">
    <source>
        <dbReference type="ARBA" id="ARBA00022490"/>
    </source>
</evidence>